<keyword evidence="2" id="KW-0678">Repressor</keyword>
<organism evidence="9 10">
    <name type="scientific">Aminithiophilus ramosus</name>
    <dbReference type="NCBI Taxonomy" id="3029084"/>
    <lineage>
        <taxon>Bacteria</taxon>
        <taxon>Thermotogati</taxon>
        <taxon>Synergistota</taxon>
        <taxon>Synergistia</taxon>
        <taxon>Synergistales</taxon>
        <taxon>Aminithiophilaceae</taxon>
        <taxon>Aminithiophilus</taxon>
    </lineage>
</organism>
<dbReference type="EMBL" id="CP072943">
    <property type="protein sequence ID" value="QTX31286.1"/>
    <property type="molecule type" value="Genomic_DNA"/>
</dbReference>
<evidence type="ECO:0000313" key="10">
    <source>
        <dbReference type="Proteomes" id="UP000671879"/>
    </source>
</evidence>
<evidence type="ECO:0000256" key="3">
    <source>
        <dbReference type="ARBA" id="ARBA00022833"/>
    </source>
</evidence>
<dbReference type="KEGG" id="aram:KAR29_07740"/>
<evidence type="ECO:0000256" key="2">
    <source>
        <dbReference type="ARBA" id="ARBA00022491"/>
    </source>
</evidence>
<dbReference type="GO" id="GO:0003700">
    <property type="term" value="F:DNA-binding transcription factor activity"/>
    <property type="evidence" value="ECO:0007669"/>
    <property type="project" value="InterPro"/>
</dbReference>
<evidence type="ECO:0000256" key="5">
    <source>
        <dbReference type="ARBA" id="ARBA00023125"/>
    </source>
</evidence>
<keyword evidence="7" id="KW-0479">Metal-binding</keyword>
<dbReference type="GO" id="GO:1900376">
    <property type="term" value="P:regulation of secondary metabolite biosynthetic process"/>
    <property type="evidence" value="ECO:0007669"/>
    <property type="project" value="TreeGrafter"/>
</dbReference>
<feature type="binding site" evidence="7">
    <location>
        <position position="132"/>
    </location>
    <ligand>
        <name>Zn(2+)</name>
        <dbReference type="ChEBI" id="CHEBI:29105"/>
    </ligand>
</feature>
<dbReference type="InterPro" id="IPR043135">
    <property type="entry name" value="Fur_C"/>
</dbReference>
<keyword evidence="4" id="KW-0805">Transcription regulation</keyword>
<name>A0A9Q7EXT4_9BACT</name>
<feature type="binding site" evidence="7">
    <location>
        <position position="97"/>
    </location>
    <ligand>
        <name>Zn(2+)</name>
        <dbReference type="ChEBI" id="CHEBI:29105"/>
    </ligand>
</feature>
<dbReference type="InterPro" id="IPR002481">
    <property type="entry name" value="FUR"/>
</dbReference>
<dbReference type="AlphaFoldDB" id="A0A9Q7EXT4"/>
<dbReference type="InterPro" id="IPR036388">
    <property type="entry name" value="WH-like_DNA-bd_sf"/>
</dbReference>
<keyword evidence="6" id="KW-0804">Transcription</keyword>
<protein>
    <submittedName>
        <fullName evidence="9">Transcriptional repressor</fullName>
    </submittedName>
</protein>
<dbReference type="GO" id="GO:0008270">
    <property type="term" value="F:zinc ion binding"/>
    <property type="evidence" value="ECO:0007669"/>
    <property type="project" value="TreeGrafter"/>
</dbReference>
<keyword evidence="3 7" id="KW-0862">Zinc</keyword>
<reference evidence="10" key="1">
    <citation type="submission" date="2021-04" db="EMBL/GenBank/DDBJ databases">
        <title>A novel Synergistetes isolate from a pyrite-forming mixed culture.</title>
        <authorList>
            <person name="Bunk B."/>
            <person name="Sproer C."/>
            <person name="Spring S."/>
            <person name="Pester M."/>
        </authorList>
    </citation>
    <scope>NUCLEOTIDE SEQUENCE [LARGE SCALE GENOMIC DNA]</scope>
    <source>
        <strain evidence="10">J.5.4.2-T.3.5.2</strain>
    </source>
</reference>
<accession>A0A9Q7EXT4</accession>
<gene>
    <name evidence="9" type="ORF">KAR29_07740</name>
</gene>
<keyword evidence="5" id="KW-0238">DNA-binding</keyword>
<dbReference type="Pfam" id="PF01475">
    <property type="entry name" value="FUR"/>
    <property type="match status" value="1"/>
</dbReference>
<evidence type="ECO:0000256" key="6">
    <source>
        <dbReference type="ARBA" id="ARBA00023163"/>
    </source>
</evidence>
<dbReference type="PANTHER" id="PTHR33202">
    <property type="entry name" value="ZINC UPTAKE REGULATION PROTEIN"/>
    <property type="match status" value="1"/>
</dbReference>
<dbReference type="Gene3D" id="1.10.10.10">
    <property type="entry name" value="Winged helix-like DNA-binding domain superfamily/Winged helix DNA-binding domain"/>
    <property type="match status" value="1"/>
</dbReference>
<sequence length="156" mass="17684">MWTVEEGISRLREGGAKITSQRIAILRLLKGRMDHPSADQVYSELREDFPTISYATIYSTAQLLANSGLIQILSIDDKRVHFDPDPKPHGHFRCESCGALYDFPIDEEMLDRLRHGSSQQAHSVQIFAYGLCDDCRRATFDLTERIAAEEEVLVEA</sequence>
<dbReference type="CDD" id="cd07153">
    <property type="entry name" value="Fur_like"/>
    <property type="match status" value="1"/>
</dbReference>
<evidence type="ECO:0000256" key="8">
    <source>
        <dbReference type="PIRSR" id="PIRSR602481-2"/>
    </source>
</evidence>
<feature type="binding site" evidence="7">
    <location>
        <position position="94"/>
    </location>
    <ligand>
        <name>Zn(2+)</name>
        <dbReference type="ChEBI" id="CHEBI:29105"/>
    </ligand>
</feature>
<dbReference type="SUPFAM" id="SSF46785">
    <property type="entry name" value="Winged helix' DNA-binding domain"/>
    <property type="match status" value="1"/>
</dbReference>
<proteinExistence type="inferred from homology"/>
<comment type="cofactor">
    <cofactor evidence="7">
        <name>Zn(2+)</name>
        <dbReference type="ChEBI" id="CHEBI:29105"/>
    </cofactor>
    <text evidence="7">Binds 1 zinc ion per subunit.</text>
</comment>
<feature type="binding site" evidence="8">
    <location>
        <position position="107"/>
    </location>
    <ligand>
        <name>Fe cation</name>
        <dbReference type="ChEBI" id="CHEBI:24875"/>
    </ligand>
</feature>
<evidence type="ECO:0000256" key="1">
    <source>
        <dbReference type="ARBA" id="ARBA00007957"/>
    </source>
</evidence>
<evidence type="ECO:0000313" key="9">
    <source>
        <dbReference type="EMBL" id="QTX31286.1"/>
    </source>
</evidence>
<evidence type="ECO:0000256" key="7">
    <source>
        <dbReference type="PIRSR" id="PIRSR602481-1"/>
    </source>
</evidence>
<dbReference type="Proteomes" id="UP000671879">
    <property type="component" value="Chromosome"/>
</dbReference>
<keyword evidence="8" id="KW-0408">Iron</keyword>
<keyword evidence="10" id="KW-1185">Reference proteome</keyword>
<dbReference type="RefSeq" id="WP_274372434.1">
    <property type="nucleotide sequence ID" value="NZ_CP072943.1"/>
</dbReference>
<dbReference type="PANTHER" id="PTHR33202:SF7">
    <property type="entry name" value="FERRIC UPTAKE REGULATION PROTEIN"/>
    <property type="match status" value="1"/>
</dbReference>
<comment type="similarity">
    <text evidence="1">Belongs to the Fur family.</text>
</comment>
<feature type="binding site" evidence="7">
    <location>
        <position position="135"/>
    </location>
    <ligand>
        <name>Zn(2+)</name>
        <dbReference type="ChEBI" id="CHEBI:29105"/>
    </ligand>
</feature>
<dbReference type="GO" id="GO:0045892">
    <property type="term" value="P:negative regulation of DNA-templated transcription"/>
    <property type="evidence" value="ECO:0007669"/>
    <property type="project" value="TreeGrafter"/>
</dbReference>
<comment type="cofactor">
    <cofactor evidence="8">
        <name>Mn(2+)</name>
        <dbReference type="ChEBI" id="CHEBI:29035"/>
    </cofactor>
    <cofactor evidence="8">
        <name>Fe(2+)</name>
        <dbReference type="ChEBI" id="CHEBI:29033"/>
    </cofactor>
    <text evidence="8">Binds 1 Mn(2+) or Fe(2+) ion per subunit.</text>
</comment>
<evidence type="ECO:0000256" key="4">
    <source>
        <dbReference type="ARBA" id="ARBA00023015"/>
    </source>
</evidence>
<dbReference type="InterPro" id="IPR036390">
    <property type="entry name" value="WH_DNA-bd_sf"/>
</dbReference>
<dbReference type="GO" id="GO:0000976">
    <property type="term" value="F:transcription cis-regulatory region binding"/>
    <property type="evidence" value="ECO:0007669"/>
    <property type="project" value="TreeGrafter"/>
</dbReference>
<dbReference type="Gene3D" id="3.30.1490.190">
    <property type="match status" value="1"/>
</dbReference>